<evidence type="ECO:0000259" key="2">
    <source>
        <dbReference type="Pfam" id="PF22725"/>
    </source>
</evidence>
<dbReference type="Gene3D" id="3.30.360.10">
    <property type="entry name" value="Dihydrodipicolinate Reductase, domain 2"/>
    <property type="match status" value="1"/>
</dbReference>
<evidence type="ECO:0000313" key="4">
    <source>
        <dbReference type="Proteomes" id="UP001374803"/>
    </source>
</evidence>
<dbReference type="InterPro" id="IPR055170">
    <property type="entry name" value="GFO_IDH_MocA-like_dom"/>
</dbReference>
<sequence>MSLVVLVVGTGSIGMRHLQVLSEIEGIQPVAVPARAERVDELSAQGYRALSLEDALALQPTAAIVATDTGRHVHDAARLLRHGCHVLIEKPLAPTATGVARLAEVAAANERTIAVGCYLRFHPGLRRFKELLGEIGAVHHVSVACQSYLPEWRSNVDHRYTYAARADEGGVLRDLVHEIDYATWLFGRPQRVSAMLTVGDSLGIASDAAADLLWRVPSGATVATRLDYLTRTRRRFIEAFGHEGEIAWDAVENTVTVKSSRGTTQVNHVGCERNSMMREQFLALLACARGETYDRRLTSFDEGAFAIALCDAARASSASGAMETIRDWRNG</sequence>
<name>A0ABZ2LBV8_9BACT</name>
<feature type="domain" description="GFO/IDH/MocA-like oxidoreductase" evidence="2">
    <location>
        <begin position="133"/>
        <end position="246"/>
    </location>
</feature>
<dbReference type="SUPFAM" id="SSF55347">
    <property type="entry name" value="Glyceraldehyde-3-phosphate dehydrogenase-like, C-terminal domain"/>
    <property type="match status" value="1"/>
</dbReference>
<evidence type="ECO:0000259" key="1">
    <source>
        <dbReference type="Pfam" id="PF01408"/>
    </source>
</evidence>
<dbReference type="Proteomes" id="UP001374803">
    <property type="component" value="Chromosome"/>
</dbReference>
<dbReference type="SUPFAM" id="SSF51735">
    <property type="entry name" value="NAD(P)-binding Rossmann-fold domains"/>
    <property type="match status" value="1"/>
</dbReference>
<dbReference type="PANTHER" id="PTHR43377">
    <property type="entry name" value="BILIVERDIN REDUCTASE A"/>
    <property type="match status" value="1"/>
</dbReference>
<dbReference type="PANTHER" id="PTHR43377:SF1">
    <property type="entry name" value="BILIVERDIN REDUCTASE A"/>
    <property type="match status" value="1"/>
</dbReference>
<dbReference type="Pfam" id="PF01408">
    <property type="entry name" value="GFO_IDH_MocA"/>
    <property type="match status" value="1"/>
</dbReference>
<proteinExistence type="predicted"/>
<dbReference type="RefSeq" id="WP_394838069.1">
    <property type="nucleotide sequence ID" value="NZ_CP089929.1"/>
</dbReference>
<dbReference type="InterPro" id="IPR000683">
    <property type="entry name" value="Gfo/Idh/MocA-like_OxRdtase_N"/>
</dbReference>
<keyword evidence="4" id="KW-1185">Reference proteome</keyword>
<dbReference type="InterPro" id="IPR051450">
    <property type="entry name" value="Gfo/Idh/MocA_Oxidoreductases"/>
</dbReference>
<evidence type="ECO:0000313" key="3">
    <source>
        <dbReference type="EMBL" id="WXB08394.1"/>
    </source>
</evidence>
<dbReference type="Pfam" id="PF22725">
    <property type="entry name" value="GFO_IDH_MocA_C3"/>
    <property type="match status" value="1"/>
</dbReference>
<organism evidence="3 4">
    <name type="scientific">Pendulispora rubella</name>
    <dbReference type="NCBI Taxonomy" id="2741070"/>
    <lineage>
        <taxon>Bacteria</taxon>
        <taxon>Pseudomonadati</taxon>
        <taxon>Myxococcota</taxon>
        <taxon>Myxococcia</taxon>
        <taxon>Myxococcales</taxon>
        <taxon>Sorangiineae</taxon>
        <taxon>Pendulisporaceae</taxon>
        <taxon>Pendulispora</taxon>
    </lineage>
</organism>
<protein>
    <submittedName>
        <fullName evidence="3">Gfo/Idh/MocA family oxidoreductase</fullName>
    </submittedName>
</protein>
<dbReference type="Gene3D" id="3.40.50.720">
    <property type="entry name" value="NAD(P)-binding Rossmann-like Domain"/>
    <property type="match status" value="1"/>
</dbReference>
<gene>
    <name evidence="3" type="ORF">LVJ94_14250</name>
</gene>
<dbReference type="InterPro" id="IPR036291">
    <property type="entry name" value="NAD(P)-bd_dom_sf"/>
</dbReference>
<dbReference type="EMBL" id="CP089983">
    <property type="protein sequence ID" value="WXB08394.1"/>
    <property type="molecule type" value="Genomic_DNA"/>
</dbReference>
<reference evidence="3" key="1">
    <citation type="submission" date="2021-12" db="EMBL/GenBank/DDBJ databases">
        <title>Discovery of the Pendulisporaceae a myxobacterial family with distinct sporulation behavior and unique specialized metabolism.</title>
        <authorList>
            <person name="Garcia R."/>
            <person name="Popoff A."/>
            <person name="Bader C.D."/>
            <person name="Loehr J."/>
            <person name="Walesch S."/>
            <person name="Walt C."/>
            <person name="Boldt J."/>
            <person name="Bunk B."/>
            <person name="Haeckl F.J.F.P.J."/>
            <person name="Gunesch A.P."/>
            <person name="Birkelbach J."/>
            <person name="Nuebel U."/>
            <person name="Pietschmann T."/>
            <person name="Bach T."/>
            <person name="Mueller R."/>
        </authorList>
    </citation>
    <scope>NUCLEOTIDE SEQUENCE</scope>
    <source>
        <strain evidence="3">MSr11367</strain>
    </source>
</reference>
<feature type="domain" description="Gfo/Idh/MocA-like oxidoreductase N-terminal" evidence="1">
    <location>
        <begin position="5"/>
        <end position="116"/>
    </location>
</feature>
<accession>A0ABZ2LBV8</accession>